<dbReference type="Proteomes" id="UP001209878">
    <property type="component" value="Unassembled WGS sequence"/>
</dbReference>
<evidence type="ECO:0000313" key="2">
    <source>
        <dbReference type="Proteomes" id="UP001209878"/>
    </source>
</evidence>
<dbReference type="AlphaFoldDB" id="A0AAD9PFH2"/>
<dbReference type="EMBL" id="JAODUO010000006">
    <property type="protein sequence ID" value="KAK2193861.1"/>
    <property type="molecule type" value="Genomic_DNA"/>
</dbReference>
<sequence length="275" mass="31326">MVYVSYSFRRYLRCSRQFTREFLKELDAIPARVLAIVCDGQKGHSARLLGVSDEFVHHSCKAYGAVATVDRADACSVPTPEVRVHNLTFDLSEYGYDDCRGEDAAPEYFHMKIFGNARYRYLALAVPRNESKLVKVLKVVLDQSVMRNIFQACHNVYKPESEPPISDNCALRLMKFNPRLFEVKLSQRMVNVTYVEDVDIFVVTEGEAARWVNFRSGMNINLALKGLQSLGQFIRLAASAQGEKAIVNALLFKFNHARSNVDEYLRSGLRETMYT</sequence>
<organism evidence="1 2">
    <name type="scientific">Ridgeia piscesae</name>
    <name type="common">Tubeworm</name>
    <dbReference type="NCBI Taxonomy" id="27915"/>
    <lineage>
        <taxon>Eukaryota</taxon>
        <taxon>Metazoa</taxon>
        <taxon>Spiralia</taxon>
        <taxon>Lophotrochozoa</taxon>
        <taxon>Annelida</taxon>
        <taxon>Polychaeta</taxon>
        <taxon>Sedentaria</taxon>
        <taxon>Canalipalpata</taxon>
        <taxon>Sabellida</taxon>
        <taxon>Siboglinidae</taxon>
        <taxon>Ridgeia</taxon>
    </lineage>
</organism>
<accession>A0AAD9PFH2</accession>
<gene>
    <name evidence="1" type="ORF">NP493_5g17088</name>
</gene>
<comment type="caution">
    <text evidence="1">The sequence shown here is derived from an EMBL/GenBank/DDBJ whole genome shotgun (WGS) entry which is preliminary data.</text>
</comment>
<proteinExistence type="predicted"/>
<name>A0AAD9PFH2_RIDPI</name>
<reference evidence="1" key="1">
    <citation type="journal article" date="2023" name="Mol. Biol. Evol.">
        <title>Third-Generation Sequencing Reveals the Adaptive Role of the Epigenome in Three Deep-Sea Polychaetes.</title>
        <authorList>
            <person name="Perez M."/>
            <person name="Aroh O."/>
            <person name="Sun Y."/>
            <person name="Lan Y."/>
            <person name="Juniper S.K."/>
            <person name="Young C.R."/>
            <person name="Angers B."/>
            <person name="Qian P.Y."/>
        </authorList>
    </citation>
    <scope>NUCLEOTIDE SEQUENCE</scope>
    <source>
        <strain evidence="1">R07B-5</strain>
    </source>
</reference>
<protein>
    <submittedName>
        <fullName evidence="1">Uncharacterized protein</fullName>
    </submittedName>
</protein>
<keyword evidence="2" id="KW-1185">Reference proteome</keyword>
<evidence type="ECO:0000313" key="1">
    <source>
        <dbReference type="EMBL" id="KAK2193861.1"/>
    </source>
</evidence>